<evidence type="ECO:0000256" key="4">
    <source>
        <dbReference type="ARBA" id="ARBA00022544"/>
    </source>
</evidence>
<feature type="transmembrane region" description="Helical" evidence="8">
    <location>
        <begin position="124"/>
        <end position="142"/>
    </location>
</feature>
<dbReference type="Gene3D" id="1.20.1740.10">
    <property type="entry name" value="Amino acid/polyamine transporter I"/>
    <property type="match status" value="1"/>
</dbReference>
<feature type="transmembrane region" description="Helical" evidence="8">
    <location>
        <begin position="12"/>
        <end position="32"/>
    </location>
</feature>
<name>A0ABN8GGQ4_9BACL</name>
<dbReference type="EMBL" id="CAKMMF010000013">
    <property type="protein sequence ID" value="CAH1207181.1"/>
    <property type="molecule type" value="Genomic_DNA"/>
</dbReference>
<evidence type="ECO:0000256" key="7">
    <source>
        <dbReference type="ARBA" id="ARBA00023136"/>
    </source>
</evidence>
<proteinExistence type="inferred from homology"/>
<dbReference type="PANTHER" id="PTHR34975:SF2">
    <property type="entry name" value="SPORE GERMINATION PROTEIN A2"/>
    <property type="match status" value="1"/>
</dbReference>
<evidence type="ECO:0000256" key="3">
    <source>
        <dbReference type="ARBA" id="ARBA00022448"/>
    </source>
</evidence>
<feature type="transmembrane region" description="Helical" evidence="8">
    <location>
        <begin position="149"/>
        <end position="172"/>
    </location>
</feature>
<evidence type="ECO:0000256" key="8">
    <source>
        <dbReference type="SAM" id="Phobius"/>
    </source>
</evidence>
<comment type="caution">
    <text evidence="9">The sequence shown here is derived from an EMBL/GenBank/DDBJ whole genome shotgun (WGS) entry which is preliminary data.</text>
</comment>
<dbReference type="NCBIfam" id="TIGR00912">
    <property type="entry name" value="2A0309"/>
    <property type="match status" value="1"/>
</dbReference>
<dbReference type="Pfam" id="PF03845">
    <property type="entry name" value="Spore_permease"/>
    <property type="match status" value="1"/>
</dbReference>
<evidence type="ECO:0000256" key="5">
    <source>
        <dbReference type="ARBA" id="ARBA00022692"/>
    </source>
</evidence>
<feature type="transmembrane region" description="Helical" evidence="8">
    <location>
        <begin position="224"/>
        <end position="250"/>
    </location>
</feature>
<feature type="transmembrane region" description="Helical" evidence="8">
    <location>
        <begin position="192"/>
        <end position="212"/>
    </location>
</feature>
<keyword evidence="7 8" id="KW-0472">Membrane</keyword>
<accession>A0ABN8GGQ4</accession>
<reference evidence="9" key="1">
    <citation type="submission" date="2022-01" db="EMBL/GenBank/DDBJ databases">
        <authorList>
            <person name="Criscuolo A."/>
        </authorList>
    </citation>
    <scope>NUCLEOTIDE SEQUENCE</scope>
    <source>
        <strain evidence="9">CIP111893</strain>
    </source>
</reference>
<feature type="transmembrane region" description="Helical" evidence="8">
    <location>
        <begin position="312"/>
        <end position="331"/>
    </location>
</feature>
<keyword evidence="6 8" id="KW-1133">Transmembrane helix</keyword>
<sequence>MMTMMKGKESINNMQMVFLFFGYLIGSVLIIIPGPLVTMAKNAAWISILIAMAFGILLLQVILYLQRKHAGLTFIGYSRKLVGYWPTVVIAGLMLTMAFHMAAGIFLDVAGFMNSMMMPETPPYVFMGLMFIIAALLLHSGIEAIARIFSILVLIMLLFWFVVLVLLIPSYHPEFLRPILPDGYKPLLLGTYLSFGIPFGEVILFALVLPYAGIKQMKGLNKALVWTMIGCGVVLMLSTVCTIMALGPFAAEKKYSLFTLAQLVEIGDIIERIESISGMTMILGSLMKGTVTLFAIQTIIADVFGIKDSRMLTNPLCLLSMLMAMTLPATMQEWEEMVFVVHPLWVGVVYMIPVLLLAAVTLVRGGLKAHDAQRE</sequence>
<feature type="transmembrane region" description="Helical" evidence="8">
    <location>
        <begin position="281"/>
        <end position="300"/>
    </location>
</feature>
<dbReference type="Proteomes" id="UP000838686">
    <property type="component" value="Unassembled WGS sequence"/>
</dbReference>
<evidence type="ECO:0000256" key="6">
    <source>
        <dbReference type="ARBA" id="ARBA00022989"/>
    </source>
</evidence>
<comment type="subcellular location">
    <subcellularLocation>
        <location evidence="1">Membrane</location>
        <topology evidence="1">Multi-pass membrane protein</topology>
    </subcellularLocation>
</comment>
<evidence type="ECO:0000313" key="9">
    <source>
        <dbReference type="EMBL" id="CAH1207181.1"/>
    </source>
</evidence>
<keyword evidence="3" id="KW-0813">Transport</keyword>
<evidence type="ECO:0000313" key="10">
    <source>
        <dbReference type="Proteomes" id="UP000838686"/>
    </source>
</evidence>
<feature type="transmembrane region" description="Helical" evidence="8">
    <location>
        <begin position="85"/>
        <end position="112"/>
    </location>
</feature>
<evidence type="ECO:0000256" key="1">
    <source>
        <dbReference type="ARBA" id="ARBA00004141"/>
    </source>
</evidence>
<feature type="transmembrane region" description="Helical" evidence="8">
    <location>
        <begin position="44"/>
        <end position="65"/>
    </location>
</feature>
<evidence type="ECO:0000256" key="2">
    <source>
        <dbReference type="ARBA" id="ARBA00007998"/>
    </source>
</evidence>
<organism evidence="9 10">
    <name type="scientific">Paenibacillus plantiphilus</name>
    <dbReference type="NCBI Taxonomy" id="2905650"/>
    <lineage>
        <taxon>Bacteria</taxon>
        <taxon>Bacillati</taxon>
        <taxon>Bacillota</taxon>
        <taxon>Bacilli</taxon>
        <taxon>Bacillales</taxon>
        <taxon>Paenibacillaceae</taxon>
        <taxon>Paenibacillus</taxon>
    </lineage>
</organism>
<dbReference type="InterPro" id="IPR004761">
    <property type="entry name" value="Spore_GerAB"/>
</dbReference>
<keyword evidence="10" id="KW-1185">Reference proteome</keyword>
<keyword evidence="4" id="KW-0309">Germination</keyword>
<keyword evidence="5 8" id="KW-0812">Transmembrane</keyword>
<dbReference type="PANTHER" id="PTHR34975">
    <property type="entry name" value="SPORE GERMINATION PROTEIN A2"/>
    <property type="match status" value="1"/>
</dbReference>
<protein>
    <submittedName>
        <fullName evidence="9">Spore germination protein YndE</fullName>
    </submittedName>
</protein>
<gene>
    <name evidence="9" type="primary">yndE_4</name>
    <name evidence="9" type="ORF">PAECIP111893_02710</name>
</gene>
<feature type="transmembrane region" description="Helical" evidence="8">
    <location>
        <begin position="343"/>
        <end position="367"/>
    </location>
</feature>
<comment type="similarity">
    <text evidence="2">Belongs to the amino acid-polyamine-organocation (APC) superfamily. Spore germination protein (SGP) (TC 2.A.3.9) family.</text>
</comment>